<proteinExistence type="predicted"/>
<dbReference type="STRING" id="147828.A0A4S2M0P2"/>
<dbReference type="InterPro" id="IPR042462">
    <property type="entry name" value="ARMC7"/>
</dbReference>
<protein>
    <recommendedName>
        <fullName evidence="4">Armadillo repeat-containing domain-containing protein</fullName>
    </recommendedName>
</protein>
<dbReference type="Gene3D" id="1.25.10.10">
    <property type="entry name" value="Leucine-rich Repeat Variant"/>
    <property type="match status" value="1"/>
</dbReference>
<gene>
    <name evidence="2" type="ORF">CRM22_003553</name>
</gene>
<feature type="transmembrane region" description="Helical" evidence="1">
    <location>
        <begin position="137"/>
        <end position="163"/>
    </location>
</feature>
<keyword evidence="1" id="KW-0472">Membrane</keyword>
<dbReference type="PANTHER" id="PTHR46263:SF1">
    <property type="entry name" value="ARMADILLO REPEAT-CONTAINING PROTEIN 7"/>
    <property type="match status" value="1"/>
</dbReference>
<dbReference type="PANTHER" id="PTHR46263">
    <property type="entry name" value="ARMADILLO REPEAT-CONTAINING PROTEIN 7"/>
    <property type="match status" value="1"/>
</dbReference>
<dbReference type="InterPro" id="IPR016024">
    <property type="entry name" value="ARM-type_fold"/>
</dbReference>
<dbReference type="OrthoDB" id="5211at2759"/>
<dbReference type="SUPFAM" id="SSF48371">
    <property type="entry name" value="ARM repeat"/>
    <property type="match status" value="1"/>
</dbReference>
<dbReference type="InterPro" id="IPR011989">
    <property type="entry name" value="ARM-like"/>
</dbReference>
<reference evidence="2 3" key="1">
    <citation type="journal article" date="2019" name="BMC Genomics">
        <title>New insights from Opisthorchis felineus genome: update on genomics of the epidemiologically important liver flukes.</title>
        <authorList>
            <person name="Ershov N.I."/>
            <person name="Mordvinov V.A."/>
            <person name="Prokhortchouk E.B."/>
            <person name="Pakharukova M.Y."/>
            <person name="Gunbin K.V."/>
            <person name="Ustyantsev K."/>
            <person name="Genaev M.A."/>
            <person name="Blinov A.G."/>
            <person name="Mazur A."/>
            <person name="Boulygina E."/>
            <person name="Tsygankova S."/>
            <person name="Khrameeva E."/>
            <person name="Chekanov N."/>
            <person name="Fan G."/>
            <person name="Xiao A."/>
            <person name="Zhang H."/>
            <person name="Xu X."/>
            <person name="Yang H."/>
            <person name="Solovyev V."/>
            <person name="Lee S.M."/>
            <person name="Liu X."/>
            <person name="Afonnikov D.A."/>
            <person name="Skryabin K.G."/>
        </authorList>
    </citation>
    <scope>NUCLEOTIDE SEQUENCE [LARGE SCALE GENOMIC DNA]</scope>
    <source>
        <strain evidence="2">AK-0245</strain>
        <tissue evidence="2">Whole organism</tissue>
    </source>
</reference>
<keyword evidence="3" id="KW-1185">Reference proteome</keyword>
<keyword evidence="1" id="KW-0812">Transmembrane</keyword>
<evidence type="ECO:0000256" key="1">
    <source>
        <dbReference type="SAM" id="Phobius"/>
    </source>
</evidence>
<comment type="caution">
    <text evidence="2">The sequence shown here is derived from an EMBL/GenBank/DDBJ whole genome shotgun (WGS) entry which is preliminary data.</text>
</comment>
<evidence type="ECO:0008006" key="4">
    <source>
        <dbReference type="Google" id="ProtNLM"/>
    </source>
</evidence>
<organism evidence="2 3">
    <name type="scientific">Opisthorchis felineus</name>
    <dbReference type="NCBI Taxonomy" id="147828"/>
    <lineage>
        <taxon>Eukaryota</taxon>
        <taxon>Metazoa</taxon>
        <taxon>Spiralia</taxon>
        <taxon>Lophotrochozoa</taxon>
        <taxon>Platyhelminthes</taxon>
        <taxon>Trematoda</taxon>
        <taxon>Digenea</taxon>
        <taxon>Opisthorchiida</taxon>
        <taxon>Opisthorchiata</taxon>
        <taxon>Opisthorchiidae</taxon>
        <taxon>Opisthorchis</taxon>
    </lineage>
</organism>
<dbReference type="AlphaFoldDB" id="A0A4S2M0P2"/>
<dbReference type="EMBL" id="SJOL01005821">
    <property type="protein sequence ID" value="TGZ69773.1"/>
    <property type="molecule type" value="Genomic_DNA"/>
</dbReference>
<sequence>MSSKRHRLRSQRCFTLIRTGHRASPGSLERLQYLEKLVTEFKETDIHDYREQIIANLANFAYDPRNCAHLRQLHVVDLFLTCLEPVAPIWAEASTGSESSTVADSAARLAELALGGLVNLASASPTDRKELRDHPQLAYVVACLASPIPLIVIHCLTILIQLFTQTRGTVAESEFSVDLRTRFPAAIRAAQAYRQQSSGGDTLNDPRILVLAQLLVEDCCQPLAQ</sequence>
<name>A0A4S2M0P2_OPIFE</name>
<evidence type="ECO:0000313" key="2">
    <source>
        <dbReference type="EMBL" id="TGZ69773.1"/>
    </source>
</evidence>
<accession>A0A4S2M0P2</accession>
<evidence type="ECO:0000313" key="3">
    <source>
        <dbReference type="Proteomes" id="UP000308267"/>
    </source>
</evidence>
<keyword evidence="1" id="KW-1133">Transmembrane helix</keyword>
<dbReference type="Proteomes" id="UP000308267">
    <property type="component" value="Unassembled WGS sequence"/>
</dbReference>